<proteinExistence type="inferred from homology"/>
<dbReference type="Pfam" id="PF00135">
    <property type="entry name" value="COesterase"/>
    <property type="match status" value="1"/>
</dbReference>
<evidence type="ECO:0000259" key="4">
    <source>
        <dbReference type="Pfam" id="PF00135"/>
    </source>
</evidence>
<dbReference type="AlphaFoldDB" id="A0A918FDP4"/>
<dbReference type="GO" id="GO:0016787">
    <property type="term" value="F:hydrolase activity"/>
    <property type="evidence" value="ECO:0007669"/>
    <property type="project" value="UniProtKB-KW"/>
</dbReference>
<sequence length="481" mass="50851">MIESEKPRSAAPAVASLSSGAVRGREEAGIRRFLGIPYAEPPVGARRFAAPEPVAPWAGVREAERFGPTAPQSPYRSALGELLSCPVIEGDEVLTVNVWTAAVAAATPAPVVLWLHGGALERGAAAQPGYDGTSFARDGVVFVSANYRLGAEGFSVLDGAPRNLGLLDAALALEWVHREVAAFGGDPARITIMGESAGGALVAALLARPASRALVAGAIIQSGPLEAVAPERARRASDAIAERLGIPATREAFSAVPPAELLRARSEIAAGSSPLNGAPGFALAIDPHTLPASPVDALADAELPILIGTNTDEYRLWLSPEALGEIGRMKAWLARRVMRIPERAARAVRRAYPDASPGEVLGQLVTDRMLRAPATRLAQSRIAPTFVYEFAWPSPVRELRAAHAIEIAFAFDRLDDEDALRLSGTDAPAALAREMHAAWVAFIATGDPGWPAFTDGRMTRVWDERSQTVPQRRAEVVDALG</sequence>
<evidence type="ECO:0000256" key="2">
    <source>
        <dbReference type="ARBA" id="ARBA00022801"/>
    </source>
</evidence>
<reference evidence="5" key="2">
    <citation type="submission" date="2020-09" db="EMBL/GenBank/DDBJ databases">
        <authorList>
            <person name="Sun Q."/>
            <person name="Ohkuma M."/>
        </authorList>
    </citation>
    <scope>NUCLEOTIDE SEQUENCE</scope>
    <source>
        <strain evidence="5">JCM 3346</strain>
    </source>
</reference>
<accession>A0A918FDP4</accession>
<evidence type="ECO:0000313" key="5">
    <source>
        <dbReference type="EMBL" id="GGR30500.1"/>
    </source>
</evidence>
<dbReference type="InterPro" id="IPR019826">
    <property type="entry name" value="Carboxylesterase_B_AS"/>
</dbReference>
<keyword evidence="2 3" id="KW-0378">Hydrolase</keyword>
<evidence type="ECO:0000256" key="3">
    <source>
        <dbReference type="RuleBase" id="RU361235"/>
    </source>
</evidence>
<protein>
    <recommendedName>
        <fullName evidence="3">Carboxylic ester hydrolase</fullName>
        <ecNumber evidence="3">3.1.1.-</ecNumber>
    </recommendedName>
</protein>
<dbReference type="PANTHER" id="PTHR11559">
    <property type="entry name" value="CARBOXYLESTERASE"/>
    <property type="match status" value="1"/>
</dbReference>
<name>A0A918FDP4_AGRME</name>
<dbReference type="InterPro" id="IPR002018">
    <property type="entry name" value="CarbesteraseB"/>
</dbReference>
<evidence type="ECO:0000313" key="6">
    <source>
        <dbReference type="Proteomes" id="UP000610303"/>
    </source>
</evidence>
<feature type="domain" description="Carboxylesterase type B" evidence="4">
    <location>
        <begin position="14"/>
        <end position="450"/>
    </location>
</feature>
<dbReference type="InterPro" id="IPR029058">
    <property type="entry name" value="AB_hydrolase_fold"/>
</dbReference>
<dbReference type="RefSeq" id="WP_189085736.1">
    <property type="nucleotide sequence ID" value="NZ_BMRJ01000002.1"/>
</dbReference>
<reference evidence="5" key="1">
    <citation type="journal article" date="2014" name="Int. J. Syst. Evol. Microbiol.">
        <title>Complete genome sequence of Corynebacterium casei LMG S-19264T (=DSM 44701T), isolated from a smear-ripened cheese.</title>
        <authorList>
            <consortium name="US DOE Joint Genome Institute (JGI-PGF)"/>
            <person name="Walter F."/>
            <person name="Albersmeier A."/>
            <person name="Kalinowski J."/>
            <person name="Ruckert C."/>
        </authorList>
    </citation>
    <scope>NUCLEOTIDE SEQUENCE</scope>
    <source>
        <strain evidence="5">JCM 3346</strain>
    </source>
</reference>
<dbReference type="Gene3D" id="3.40.50.1820">
    <property type="entry name" value="alpha/beta hydrolase"/>
    <property type="match status" value="1"/>
</dbReference>
<dbReference type="EMBL" id="BMRJ01000002">
    <property type="protein sequence ID" value="GGR30500.1"/>
    <property type="molecule type" value="Genomic_DNA"/>
</dbReference>
<gene>
    <name evidence="5" type="ORF">GCM10010196_25700</name>
</gene>
<keyword evidence="6" id="KW-1185">Reference proteome</keyword>
<dbReference type="SUPFAM" id="SSF53474">
    <property type="entry name" value="alpha/beta-Hydrolases"/>
    <property type="match status" value="1"/>
</dbReference>
<comment type="caution">
    <text evidence="5">The sequence shown here is derived from an EMBL/GenBank/DDBJ whole genome shotgun (WGS) entry which is preliminary data.</text>
</comment>
<dbReference type="InterPro" id="IPR050309">
    <property type="entry name" value="Type-B_Carboxylest/Lipase"/>
</dbReference>
<organism evidence="5 6">
    <name type="scientific">Agromyces mediolanus</name>
    <name type="common">Corynebacterium mediolanum</name>
    <dbReference type="NCBI Taxonomy" id="41986"/>
    <lineage>
        <taxon>Bacteria</taxon>
        <taxon>Bacillati</taxon>
        <taxon>Actinomycetota</taxon>
        <taxon>Actinomycetes</taxon>
        <taxon>Micrococcales</taxon>
        <taxon>Microbacteriaceae</taxon>
        <taxon>Agromyces</taxon>
    </lineage>
</organism>
<dbReference type="PROSITE" id="PS00122">
    <property type="entry name" value="CARBOXYLESTERASE_B_1"/>
    <property type="match status" value="1"/>
</dbReference>
<evidence type="ECO:0000256" key="1">
    <source>
        <dbReference type="ARBA" id="ARBA00005964"/>
    </source>
</evidence>
<comment type="similarity">
    <text evidence="1 3">Belongs to the type-B carboxylesterase/lipase family.</text>
</comment>
<dbReference type="Proteomes" id="UP000610303">
    <property type="component" value="Unassembled WGS sequence"/>
</dbReference>
<dbReference type="EC" id="3.1.1.-" evidence="3"/>